<evidence type="ECO:0000313" key="1">
    <source>
        <dbReference type="Proteomes" id="UP000694865"/>
    </source>
</evidence>
<proteinExistence type="predicted"/>
<dbReference type="Proteomes" id="UP000694865">
    <property type="component" value="Unplaced"/>
</dbReference>
<dbReference type="RefSeq" id="XP_006822200.1">
    <property type="nucleotide sequence ID" value="XM_006822137.1"/>
</dbReference>
<dbReference type="Gene3D" id="3.40.50.150">
    <property type="entry name" value="Vaccinia Virus protein VP39"/>
    <property type="match status" value="1"/>
</dbReference>
<name>A0ABM0MQA9_SACKO</name>
<dbReference type="InterPro" id="IPR029063">
    <property type="entry name" value="SAM-dependent_MTases_sf"/>
</dbReference>
<dbReference type="GeneID" id="102803272"/>
<dbReference type="SUPFAM" id="SSF53335">
    <property type="entry name" value="S-adenosyl-L-methionine-dependent methyltransferases"/>
    <property type="match status" value="1"/>
</dbReference>
<gene>
    <name evidence="2" type="primary">LOC102803272</name>
</gene>
<reference evidence="2" key="1">
    <citation type="submission" date="2025-08" db="UniProtKB">
        <authorList>
            <consortium name="RefSeq"/>
        </authorList>
    </citation>
    <scope>IDENTIFICATION</scope>
    <source>
        <tissue evidence="2">Testes</tissue>
    </source>
</reference>
<organism evidence="1 2">
    <name type="scientific">Saccoglossus kowalevskii</name>
    <name type="common">Acorn worm</name>
    <dbReference type="NCBI Taxonomy" id="10224"/>
    <lineage>
        <taxon>Eukaryota</taxon>
        <taxon>Metazoa</taxon>
        <taxon>Hemichordata</taxon>
        <taxon>Enteropneusta</taxon>
        <taxon>Harrimaniidae</taxon>
        <taxon>Saccoglossus</taxon>
    </lineage>
</organism>
<sequence>MIESFQKTVEDNKELSDVTFDWIMVDIDTYKKSHQEEEFHLITMMNVLEYVNDVDDMLAWICNSVADNGTAILTVSADNNILSRLWEHFPDLIGTYLKQSVQGSDIEARLKSITTTVDVIKSDFTIEFCCNENSLDGNLVLDFLTHKINFRKTASPVDIQRVLSFLFYASAVNSEKQEGNLVLPNGYNFVIERPPLKYNTNLLDFGRDSNMVAMETTILKIIDLQVKSGTDMLEK</sequence>
<evidence type="ECO:0000313" key="2">
    <source>
        <dbReference type="RefSeq" id="XP_006822200.1"/>
    </source>
</evidence>
<keyword evidence="1" id="KW-1185">Reference proteome</keyword>
<accession>A0ABM0MQA9</accession>
<protein>
    <submittedName>
        <fullName evidence="2">Histamine N-methyltransferase-like</fullName>
    </submittedName>
</protein>